<keyword evidence="2" id="KW-1185">Reference proteome</keyword>
<name>A0AAD7MGB6_9AGAR</name>
<dbReference type="AlphaFoldDB" id="A0AAD7MGB6"/>
<comment type="caution">
    <text evidence="1">The sequence shown here is derived from an EMBL/GenBank/DDBJ whole genome shotgun (WGS) entry which is preliminary data.</text>
</comment>
<evidence type="ECO:0000313" key="1">
    <source>
        <dbReference type="EMBL" id="KAJ7715120.1"/>
    </source>
</evidence>
<accession>A0AAD7MGB6</accession>
<dbReference type="Proteomes" id="UP001215598">
    <property type="component" value="Unassembled WGS sequence"/>
</dbReference>
<proteinExistence type="predicted"/>
<dbReference type="EMBL" id="JARKIB010000314">
    <property type="protein sequence ID" value="KAJ7715120.1"/>
    <property type="molecule type" value="Genomic_DNA"/>
</dbReference>
<gene>
    <name evidence="1" type="ORF">B0H16DRAFT_1340234</name>
</gene>
<sequence>MALLRQTRSIVSGSAALIMVSDLEFVPGDLDIYTPLSQEEPALAIVQRNMGFETVSSWMPRGYSNNAAICKVHRLVKGRKSVNVIIVQGEDPTAAVFHFHSTVVMNYLSAFGLYCAYPSLTLSDTGVMNLPVVLRDVRARTNAEDCYEKYRTRGVTMVNDVRKLSGHARHECRRDAECPHTLRSTVDELGLHAEILEPTGAEAEYLARHRYATIWMLGGPMCGARGTYFSNFVASIKACEITVSKAS</sequence>
<evidence type="ECO:0000313" key="2">
    <source>
        <dbReference type="Proteomes" id="UP001215598"/>
    </source>
</evidence>
<organism evidence="1 2">
    <name type="scientific">Mycena metata</name>
    <dbReference type="NCBI Taxonomy" id="1033252"/>
    <lineage>
        <taxon>Eukaryota</taxon>
        <taxon>Fungi</taxon>
        <taxon>Dikarya</taxon>
        <taxon>Basidiomycota</taxon>
        <taxon>Agaricomycotina</taxon>
        <taxon>Agaricomycetes</taxon>
        <taxon>Agaricomycetidae</taxon>
        <taxon>Agaricales</taxon>
        <taxon>Marasmiineae</taxon>
        <taxon>Mycenaceae</taxon>
        <taxon>Mycena</taxon>
    </lineage>
</organism>
<reference evidence="1" key="1">
    <citation type="submission" date="2023-03" db="EMBL/GenBank/DDBJ databases">
        <title>Massive genome expansion in bonnet fungi (Mycena s.s.) driven by repeated elements and novel gene families across ecological guilds.</title>
        <authorList>
            <consortium name="Lawrence Berkeley National Laboratory"/>
            <person name="Harder C.B."/>
            <person name="Miyauchi S."/>
            <person name="Viragh M."/>
            <person name="Kuo A."/>
            <person name="Thoen E."/>
            <person name="Andreopoulos B."/>
            <person name="Lu D."/>
            <person name="Skrede I."/>
            <person name="Drula E."/>
            <person name="Henrissat B."/>
            <person name="Morin E."/>
            <person name="Kohler A."/>
            <person name="Barry K."/>
            <person name="LaButti K."/>
            <person name="Morin E."/>
            <person name="Salamov A."/>
            <person name="Lipzen A."/>
            <person name="Mereny Z."/>
            <person name="Hegedus B."/>
            <person name="Baldrian P."/>
            <person name="Stursova M."/>
            <person name="Weitz H."/>
            <person name="Taylor A."/>
            <person name="Grigoriev I.V."/>
            <person name="Nagy L.G."/>
            <person name="Martin F."/>
            <person name="Kauserud H."/>
        </authorList>
    </citation>
    <scope>NUCLEOTIDE SEQUENCE</scope>
    <source>
        <strain evidence="1">CBHHK182m</strain>
    </source>
</reference>
<protein>
    <submittedName>
        <fullName evidence="1">Uncharacterized protein</fullName>
    </submittedName>
</protein>